<evidence type="ECO:0000313" key="2">
    <source>
        <dbReference type="EMBL" id="EDY19354.1"/>
    </source>
</evidence>
<evidence type="ECO:0008006" key="4">
    <source>
        <dbReference type="Google" id="ProtNLM"/>
    </source>
</evidence>
<accession>B4D2B4</accession>
<keyword evidence="3" id="KW-1185">Reference proteome</keyword>
<evidence type="ECO:0000256" key="1">
    <source>
        <dbReference type="SAM" id="MobiDB-lite"/>
    </source>
</evidence>
<name>B4D2B4_9BACT</name>
<sequence>MSNQPSNQQVLQVRYDDLKASYANHVLVSVGAEEVYLDFTSGIVADRPGVSVLPIHTRITMTPSGVVRLAQLLAQTCQNFQVVNVNPPPQEPPTQVAQPPIEAPETKKEKK</sequence>
<protein>
    <recommendedName>
        <fullName evidence="4">DUF3467 domain-containing protein</fullName>
    </recommendedName>
</protein>
<proteinExistence type="predicted"/>
<organism evidence="2 3">
    <name type="scientific">Chthoniobacter flavus Ellin428</name>
    <dbReference type="NCBI Taxonomy" id="497964"/>
    <lineage>
        <taxon>Bacteria</taxon>
        <taxon>Pseudomonadati</taxon>
        <taxon>Verrucomicrobiota</taxon>
        <taxon>Spartobacteria</taxon>
        <taxon>Chthoniobacterales</taxon>
        <taxon>Chthoniobacteraceae</taxon>
        <taxon>Chthoniobacter</taxon>
    </lineage>
</organism>
<dbReference type="eggNOG" id="ENOG5033K4E">
    <property type="taxonomic scope" value="Bacteria"/>
</dbReference>
<dbReference type="InterPro" id="IPR021857">
    <property type="entry name" value="DUF3467"/>
</dbReference>
<dbReference type="Proteomes" id="UP000005824">
    <property type="component" value="Unassembled WGS sequence"/>
</dbReference>
<dbReference type="AlphaFoldDB" id="B4D2B4"/>
<dbReference type="STRING" id="497964.CfE428DRAFT_3039"/>
<dbReference type="InParanoid" id="B4D2B4"/>
<comment type="caution">
    <text evidence="2">The sequence shown here is derived from an EMBL/GenBank/DDBJ whole genome shotgun (WGS) entry which is preliminary data.</text>
</comment>
<reference evidence="2 3" key="1">
    <citation type="journal article" date="2011" name="J. Bacteriol.">
        <title>Genome sequence of Chthoniobacter flavus Ellin428, an aerobic heterotrophic soil bacterium.</title>
        <authorList>
            <person name="Kant R."/>
            <person name="van Passel M.W."/>
            <person name="Palva A."/>
            <person name="Lucas S."/>
            <person name="Lapidus A."/>
            <person name="Glavina Del Rio T."/>
            <person name="Dalin E."/>
            <person name="Tice H."/>
            <person name="Bruce D."/>
            <person name="Goodwin L."/>
            <person name="Pitluck S."/>
            <person name="Larimer F.W."/>
            <person name="Land M.L."/>
            <person name="Hauser L."/>
            <person name="Sangwan P."/>
            <person name="de Vos W.M."/>
            <person name="Janssen P.H."/>
            <person name="Smidt H."/>
        </authorList>
    </citation>
    <scope>NUCLEOTIDE SEQUENCE [LARGE SCALE GENOMIC DNA]</scope>
    <source>
        <strain evidence="2 3">Ellin428</strain>
    </source>
</reference>
<gene>
    <name evidence="2" type="ORF">CfE428DRAFT_3039</name>
</gene>
<evidence type="ECO:0000313" key="3">
    <source>
        <dbReference type="Proteomes" id="UP000005824"/>
    </source>
</evidence>
<dbReference type="RefSeq" id="WP_006980364.1">
    <property type="nucleotide sequence ID" value="NZ_ABVL01000008.1"/>
</dbReference>
<dbReference type="EMBL" id="ABVL01000008">
    <property type="protein sequence ID" value="EDY19354.1"/>
    <property type="molecule type" value="Genomic_DNA"/>
</dbReference>
<dbReference type="Pfam" id="PF11950">
    <property type="entry name" value="DUF3467"/>
    <property type="match status" value="1"/>
</dbReference>
<feature type="region of interest" description="Disordered" evidence="1">
    <location>
        <begin position="85"/>
        <end position="111"/>
    </location>
</feature>